<feature type="region of interest" description="Disordered" evidence="1">
    <location>
        <begin position="273"/>
        <end position="302"/>
    </location>
</feature>
<comment type="caution">
    <text evidence="2">The sequence shown here is derived from an EMBL/GenBank/DDBJ whole genome shotgun (WGS) entry which is preliminary data.</text>
</comment>
<feature type="compositionally biased region" description="Low complexity" evidence="1">
    <location>
        <begin position="425"/>
        <end position="443"/>
    </location>
</feature>
<dbReference type="Proteomes" id="UP000646827">
    <property type="component" value="Unassembled WGS sequence"/>
</dbReference>
<dbReference type="InterPro" id="IPR009072">
    <property type="entry name" value="Histone-fold"/>
</dbReference>
<feature type="compositionally biased region" description="Polar residues" evidence="1">
    <location>
        <begin position="228"/>
        <end position="250"/>
    </location>
</feature>
<feature type="compositionally biased region" description="Basic and acidic residues" evidence="1">
    <location>
        <begin position="560"/>
        <end position="576"/>
    </location>
</feature>
<feature type="compositionally biased region" description="Basic and acidic residues" evidence="1">
    <location>
        <begin position="802"/>
        <end position="812"/>
    </location>
</feature>
<feature type="compositionally biased region" description="Basic and acidic residues" evidence="1">
    <location>
        <begin position="747"/>
        <end position="756"/>
    </location>
</feature>
<feature type="compositionally biased region" description="Basic and acidic residues" evidence="1">
    <location>
        <begin position="783"/>
        <end position="792"/>
    </location>
</feature>
<gene>
    <name evidence="2" type="ORF">INT45_000431</name>
</gene>
<feature type="compositionally biased region" description="Pro residues" evidence="1">
    <location>
        <begin position="513"/>
        <end position="523"/>
    </location>
</feature>
<reference evidence="2 3" key="1">
    <citation type="submission" date="2020-12" db="EMBL/GenBank/DDBJ databases">
        <title>Metabolic potential, ecology and presence of endohyphal bacteria is reflected in genomic diversity of Mucoromycotina.</title>
        <authorList>
            <person name="Muszewska A."/>
            <person name="Okrasinska A."/>
            <person name="Steczkiewicz K."/>
            <person name="Drgas O."/>
            <person name="Orlowska M."/>
            <person name="Perlinska-Lenart U."/>
            <person name="Aleksandrzak-Piekarczyk T."/>
            <person name="Szatraj K."/>
            <person name="Zielenkiewicz U."/>
            <person name="Pilsyk S."/>
            <person name="Malc E."/>
            <person name="Mieczkowski P."/>
            <person name="Kruszewska J.S."/>
            <person name="Biernat P."/>
            <person name="Pawlowska J."/>
        </authorList>
    </citation>
    <scope>NUCLEOTIDE SEQUENCE [LARGE SCALE GENOMIC DNA]</scope>
    <source>
        <strain evidence="2 3">CBS 142.35</strain>
    </source>
</reference>
<proteinExistence type="predicted"/>
<feature type="compositionally biased region" description="Low complexity" evidence="1">
    <location>
        <begin position="471"/>
        <end position="488"/>
    </location>
</feature>
<feature type="compositionally biased region" description="Basic and acidic residues" evidence="1">
    <location>
        <begin position="671"/>
        <end position="683"/>
    </location>
</feature>
<evidence type="ECO:0000313" key="3">
    <source>
        <dbReference type="Proteomes" id="UP000646827"/>
    </source>
</evidence>
<feature type="region of interest" description="Disordered" evidence="1">
    <location>
        <begin position="860"/>
        <end position="946"/>
    </location>
</feature>
<organism evidence="2 3">
    <name type="scientific">Circinella minor</name>
    <dbReference type="NCBI Taxonomy" id="1195481"/>
    <lineage>
        <taxon>Eukaryota</taxon>
        <taxon>Fungi</taxon>
        <taxon>Fungi incertae sedis</taxon>
        <taxon>Mucoromycota</taxon>
        <taxon>Mucoromycotina</taxon>
        <taxon>Mucoromycetes</taxon>
        <taxon>Mucorales</taxon>
        <taxon>Lichtheimiaceae</taxon>
        <taxon>Circinella</taxon>
    </lineage>
</organism>
<feature type="compositionally biased region" description="Low complexity" evidence="1">
    <location>
        <begin position="656"/>
        <end position="669"/>
    </location>
</feature>
<dbReference type="Gene3D" id="1.10.20.10">
    <property type="entry name" value="Histone, subunit A"/>
    <property type="match status" value="1"/>
</dbReference>
<feature type="compositionally biased region" description="Basic and acidic residues" evidence="1">
    <location>
        <begin position="491"/>
        <end position="508"/>
    </location>
</feature>
<dbReference type="GO" id="GO:0046982">
    <property type="term" value="F:protein heterodimerization activity"/>
    <property type="evidence" value="ECO:0007669"/>
    <property type="project" value="InterPro"/>
</dbReference>
<feature type="compositionally biased region" description="Low complexity" evidence="1">
    <location>
        <begin position="537"/>
        <end position="550"/>
    </location>
</feature>
<feature type="compositionally biased region" description="Polar residues" evidence="1">
    <location>
        <begin position="884"/>
        <end position="895"/>
    </location>
</feature>
<dbReference type="EMBL" id="JAEPRB010000250">
    <property type="protein sequence ID" value="KAG2218133.1"/>
    <property type="molecule type" value="Genomic_DNA"/>
</dbReference>
<evidence type="ECO:0000313" key="2">
    <source>
        <dbReference type="EMBL" id="KAG2218133.1"/>
    </source>
</evidence>
<sequence length="1099" mass="120980">MSRVTDARYICQNAANAIISEIGPYQVSNDALQAINQFLDEFLIYLLSSSLSLDLSRIKAVVFSLLPSTLGKNAIVEAELEVKTFTETEAIDYESYEKMRTLGSNGPFPLNDTLPLLREKCLEFCTLADREDTNSVMGNNHYSNLDISIAPIVAIYVTTVLEHIAEYVLTAIAMTAEHEDVEYIRIKEVFLALIDDVQVGGVFYRMELREKLERRAFAYGYRPRTSTYAPSFHQPSKQHLRNSTAGSQHNGSSDGAGGAGGILDITFDDDLDLGYDDDESNDHPTSSISANKSNTGMNRGDHLSMSAYSMKSNFSQPRPTSMMSSSTSNGTISTLDSGFNNHNINKKSFKVFKKEGAIPPTADSKSTTPVSVYDPDAPTMNFEDLIRSGNTMRVSLTPNRLRSIEVKDQTVDEPQPTIAWERRSTSSMSRTRGSAPSSRSASPAPGPRKRSDSIHRQQPPVPKVPSHHPTSLSSINSGSRPSSPSSSPTIKKKESLLDDALHGNDHRQKSPLGPRPSTPPIPKPTVATTLVEPKIRQQQQTPPQKTNNKPVISTSPSLHSRFENPRDAPEPPKSKESLPTTTPVVTTSPPTVPQHTTTITASAPEKKKQSSNSVTVAAAAVAATPSPVTTTTAPEKVENSVTPAVITPKKEEQKQPQRPQIMRRSSMSNRKSRENLRRQREIEEQALAQAATTKLPKQEATAVSSIKSTTSSSSSVVSVKSSKESVQENSILPSPPASEYASATSKDSIKECDEQKANIAEVDDSDEDEKKVVHFVTTHHKNNQKEQEERVVDSPTEMTPQEEEKKQNELERPSTIVAQRASMAGSTRRQSLHESYAVGEKLDTVRQRLSTAGSVEMSVKGWETIMKNGDDVITPAAQRRRTMMASTPSSSSQTKQESDEEQEQRQDSSSSEGGMGEEDEGKESTAVSKGPQSRDPPLAARQTRPVSSVLDKVMKFEQNSLDDFAQQHHRQHRASAYIPRRERFLYLQREPGVLERRINPAFASKPRPIPVDAEVQTDPLPEPIIKPSSDSNNSGNAPPALVITTEDERGMTTHKELDMESGSEHGMVDGDEEWFLPDDEWEDTQEQETAVVEWLLGEA</sequence>
<name>A0A8H7RWZ3_9FUNG</name>
<feature type="region of interest" description="Disordered" evidence="1">
    <location>
        <begin position="1003"/>
        <end position="1050"/>
    </location>
</feature>
<feature type="compositionally biased region" description="Low complexity" evidence="1">
    <location>
        <begin position="579"/>
        <end position="598"/>
    </location>
</feature>
<feature type="region of interest" description="Disordered" evidence="1">
    <location>
        <begin position="228"/>
        <end position="259"/>
    </location>
</feature>
<dbReference type="OrthoDB" id="5382203at2759"/>
<feature type="compositionally biased region" description="Polar residues" evidence="1">
    <location>
        <begin position="283"/>
        <end position="297"/>
    </location>
</feature>
<feature type="compositionally biased region" description="Low complexity" evidence="1">
    <location>
        <begin position="703"/>
        <end position="720"/>
    </location>
</feature>
<protein>
    <submittedName>
        <fullName evidence="2">Uncharacterized protein</fullName>
    </submittedName>
</protein>
<dbReference type="AlphaFoldDB" id="A0A8H7RWZ3"/>
<feature type="region of interest" description="Disordered" evidence="1">
    <location>
        <begin position="405"/>
        <end position="844"/>
    </location>
</feature>
<keyword evidence="3" id="KW-1185">Reference proteome</keyword>
<evidence type="ECO:0000256" key="1">
    <source>
        <dbReference type="SAM" id="MobiDB-lite"/>
    </source>
</evidence>
<feature type="compositionally biased region" description="Low complexity" evidence="1">
    <location>
        <begin position="613"/>
        <end position="634"/>
    </location>
</feature>
<accession>A0A8H7RWZ3</accession>